<feature type="region of interest" description="Disordered" evidence="11">
    <location>
        <begin position="164"/>
        <end position="192"/>
    </location>
</feature>
<gene>
    <name evidence="13" type="ORF">Csa_3G444560</name>
</gene>
<dbReference type="InterPro" id="IPR003311">
    <property type="entry name" value="AUX_IAA"/>
</dbReference>
<dbReference type="eggNOG" id="ENOG502QPYY">
    <property type="taxonomic scope" value="Eukaryota"/>
</dbReference>
<feature type="compositionally biased region" description="Low complexity" evidence="11">
    <location>
        <begin position="164"/>
        <end position="184"/>
    </location>
</feature>
<reference evidence="13 14" key="1">
    <citation type="journal article" date="2009" name="Nat. Genet.">
        <title>The genome of the cucumber, Cucumis sativus L.</title>
        <authorList>
            <person name="Huang S."/>
            <person name="Li R."/>
            <person name="Zhang Z."/>
            <person name="Li L."/>
            <person name="Gu X."/>
            <person name="Fan W."/>
            <person name="Lucas W.J."/>
            <person name="Wang X."/>
            <person name="Xie B."/>
            <person name="Ni P."/>
            <person name="Ren Y."/>
            <person name="Zhu H."/>
            <person name="Li J."/>
            <person name="Lin K."/>
            <person name="Jin W."/>
            <person name="Fei Z."/>
            <person name="Li G."/>
            <person name="Staub J."/>
            <person name="Kilian A."/>
            <person name="van der Vossen E.A."/>
            <person name="Wu Y."/>
            <person name="Guo J."/>
            <person name="He J."/>
            <person name="Jia Z."/>
            <person name="Ren Y."/>
            <person name="Tian G."/>
            <person name="Lu Y."/>
            <person name="Ruan J."/>
            <person name="Qian W."/>
            <person name="Wang M."/>
            <person name="Huang Q."/>
            <person name="Li B."/>
            <person name="Xuan Z."/>
            <person name="Cao J."/>
            <person name="Asan"/>
            <person name="Wu Z."/>
            <person name="Zhang J."/>
            <person name="Cai Q."/>
            <person name="Bai Y."/>
            <person name="Zhao B."/>
            <person name="Han Y."/>
            <person name="Li Y."/>
            <person name="Li X."/>
            <person name="Wang S."/>
            <person name="Shi Q."/>
            <person name="Liu S."/>
            <person name="Cho W.K."/>
            <person name="Kim J.Y."/>
            <person name="Xu Y."/>
            <person name="Heller-Uszynska K."/>
            <person name="Miao H."/>
            <person name="Cheng Z."/>
            <person name="Zhang S."/>
            <person name="Wu J."/>
            <person name="Yang Y."/>
            <person name="Kang H."/>
            <person name="Li M."/>
            <person name="Liang H."/>
            <person name="Ren X."/>
            <person name="Shi Z."/>
            <person name="Wen M."/>
            <person name="Jian M."/>
            <person name="Yang H."/>
            <person name="Zhang G."/>
            <person name="Yang Z."/>
            <person name="Chen R."/>
            <person name="Liu S."/>
            <person name="Li J."/>
            <person name="Ma L."/>
            <person name="Liu H."/>
            <person name="Zhou Y."/>
            <person name="Zhao J."/>
            <person name="Fang X."/>
            <person name="Li G."/>
            <person name="Fang L."/>
            <person name="Li Y."/>
            <person name="Liu D."/>
            <person name="Zheng H."/>
            <person name="Zhang Y."/>
            <person name="Qin N."/>
            <person name="Li Z."/>
            <person name="Yang G."/>
            <person name="Yang S."/>
            <person name="Bolund L."/>
            <person name="Kristiansen K."/>
            <person name="Zheng H."/>
            <person name="Li S."/>
            <person name="Zhang X."/>
            <person name="Yang H."/>
            <person name="Wang J."/>
            <person name="Sun R."/>
            <person name="Zhang B."/>
            <person name="Jiang S."/>
            <person name="Wang J."/>
            <person name="Du Y."/>
            <person name="Li S."/>
        </authorList>
    </citation>
    <scope>NUCLEOTIDE SEQUENCE [LARGE SCALE GENOMIC DNA]</scope>
    <source>
        <strain evidence="14">cv. 9930</strain>
    </source>
</reference>
<keyword evidence="8 10" id="KW-0927">Auxin signaling pathway</keyword>
<dbReference type="OrthoDB" id="615826at2759"/>
<evidence type="ECO:0000256" key="6">
    <source>
        <dbReference type="ARBA" id="ARBA00023163"/>
    </source>
</evidence>
<dbReference type="GO" id="GO:0009734">
    <property type="term" value="P:auxin-activated signaling pathway"/>
    <property type="evidence" value="ECO:0007669"/>
    <property type="project" value="UniProtKB-UniRule"/>
</dbReference>
<dbReference type="Gene3D" id="3.10.20.90">
    <property type="entry name" value="Phosphatidylinositol 3-kinase Catalytic Subunit, Chain A, domain 1"/>
    <property type="match status" value="1"/>
</dbReference>
<dbReference type="SUPFAM" id="SSF54277">
    <property type="entry name" value="CAD &amp; PB1 domains"/>
    <property type="match status" value="1"/>
</dbReference>
<evidence type="ECO:0000256" key="9">
    <source>
        <dbReference type="ARBA" id="ARBA00025283"/>
    </source>
</evidence>
<dbReference type="EMBL" id="CM002924">
    <property type="protein sequence ID" value="KGN58028.1"/>
    <property type="molecule type" value="Genomic_DNA"/>
</dbReference>
<feature type="domain" description="PB1" evidence="12">
    <location>
        <begin position="199"/>
        <end position="308"/>
    </location>
</feature>
<evidence type="ECO:0000256" key="7">
    <source>
        <dbReference type="ARBA" id="ARBA00023242"/>
    </source>
</evidence>
<reference evidence="13 14" key="4">
    <citation type="journal article" date="2011" name="BMC Genomics">
        <title>RNA-Seq improves annotation of protein-coding genes in the cucumber genome.</title>
        <authorList>
            <person name="Li Z."/>
            <person name="Zhang Z."/>
            <person name="Yan P."/>
            <person name="Huang S."/>
            <person name="Fei Z."/>
            <person name="Lin K."/>
        </authorList>
    </citation>
    <scope>NUCLEOTIDE SEQUENCE [LARGE SCALE GENOMIC DNA]</scope>
    <source>
        <strain evidence="14">cv. 9930</strain>
    </source>
</reference>
<dbReference type="AlphaFoldDB" id="A0A0A0L8D0"/>
<dbReference type="FunFam" id="3.10.20.90:FF:000225">
    <property type="entry name" value="Auxin-responsive protein"/>
    <property type="match status" value="1"/>
</dbReference>
<comment type="subunit">
    <text evidence="3 10">Homodimers and heterodimers.</text>
</comment>
<dbReference type="KEGG" id="csv:101209970"/>
<keyword evidence="6 10" id="KW-0804">Transcription</keyword>
<dbReference type="GO" id="GO:0006355">
    <property type="term" value="P:regulation of DNA-templated transcription"/>
    <property type="evidence" value="ECO:0007669"/>
    <property type="project" value="InterPro"/>
</dbReference>
<sequence length="326" mass="35119">MGMNGCSEKDEDYPQLLDLIPKDRQWLATGDVAGKANTSDDKKLELRLGLPGEGDWSGKGRDDSVPSFGYFPVSRKFTPSENPWPPHPNFLGKLQPTKISGFCLSAMGKEGVSQPCCTKMGDLHNAEAKPFPSSVNIAVSNSSQKRTAPAPVVGWPPIRSSRRNIASSSFSKPASESSDASPSKLPGPGEKPVDVGGKGLFVKINMDGVPIGRKIDLNAYDSYEKLSFGVDELFRGLLAAQRDSSGGGVLNKQEEEKPITGLLDGSGEYTLVYEDNEGDRVLVGDVPWQMFVSTAKRLRVLKSSELPSLSLGCSKSQKMVHDPSTK</sequence>
<dbReference type="PANTHER" id="PTHR31734:SF2">
    <property type="entry name" value="AUXIN-RESPONSIVE PROTEIN IAA26"/>
    <property type="match status" value="1"/>
</dbReference>
<evidence type="ECO:0000256" key="11">
    <source>
        <dbReference type="SAM" id="MobiDB-lite"/>
    </source>
</evidence>
<keyword evidence="4 10" id="KW-0678">Repressor</keyword>
<evidence type="ECO:0000256" key="3">
    <source>
        <dbReference type="ARBA" id="ARBA00011726"/>
    </source>
</evidence>
<evidence type="ECO:0000256" key="5">
    <source>
        <dbReference type="ARBA" id="ARBA00023015"/>
    </source>
</evidence>
<dbReference type="InterPro" id="IPR033389">
    <property type="entry name" value="AUX/IAA_dom"/>
</dbReference>
<comment type="similarity">
    <text evidence="2 10">Belongs to the Aux/IAA family.</text>
</comment>
<keyword evidence="14" id="KW-1185">Reference proteome</keyword>
<dbReference type="Pfam" id="PF02309">
    <property type="entry name" value="AUX_IAA"/>
    <property type="match status" value="1"/>
</dbReference>
<evidence type="ECO:0000259" key="12">
    <source>
        <dbReference type="PROSITE" id="PS51745"/>
    </source>
</evidence>
<evidence type="ECO:0000256" key="1">
    <source>
        <dbReference type="ARBA" id="ARBA00004123"/>
    </source>
</evidence>
<proteinExistence type="inferred from homology"/>
<organism evidence="13 14">
    <name type="scientific">Cucumis sativus</name>
    <name type="common">Cucumber</name>
    <dbReference type="NCBI Taxonomy" id="3659"/>
    <lineage>
        <taxon>Eukaryota</taxon>
        <taxon>Viridiplantae</taxon>
        <taxon>Streptophyta</taxon>
        <taxon>Embryophyta</taxon>
        <taxon>Tracheophyta</taxon>
        <taxon>Spermatophyta</taxon>
        <taxon>Magnoliopsida</taxon>
        <taxon>eudicotyledons</taxon>
        <taxon>Gunneridae</taxon>
        <taxon>Pentapetalae</taxon>
        <taxon>rosids</taxon>
        <taxon>fabids</taxon>
        <taxon>Cucurbitales</taxon>
        <taxon>Cucurbitaceae</taxon>
        <taxon>Benincaseae</taxon>
        <taxon>Cucumis</taxon>
    </lineage>
</organism>
<reference evidence="13 14" key="3">
    <citation type="journal article" date="2010" name="BMC Genomics">
        <title>Transcriptome sequencing and comparative analysis of cucumber flowers with different sex types.</title>
        <authorList>
            <person name="Guo S."/>
            <person name="Zheng Y."/>
            <person name="Joung J.G."/>
            <person name="Liu S."/>
            <person name="Zhang Z."/>
            <person name="Crasta O.R."/>
            <person name="Sobral B.W."/>
            <person name="Xu Y."/>
            <person name="Huang S."/>
            <person name="Fei Z."/>
        </authorList>
    </citation>
    <scope>NUCLEOTIDE SEQUENCE [LARGE SCALE GENOMIC DNA]</scope>
    <source>
        <strain evidence="14">cv. 9930</strain>
    </source>
</reference>
<evidence type="ECO:0000256" key="2">
    <source>
        <dbReference type="ARBA" id="ARBA00006728"/>
    </source>
</evidence>
<evidence type="ECO:0000256" key="4">
    <source>
        <dbReference type="ARBA" id="ARBA00022491"/>
    </source>
</evidence>
<accession>A0A0A0L8D0</accession>
<keyword evidence="5 10" id="KW-0805">Transcription regulation</keyword>
<dbReference type="STRING" id="3659.A0A0A0L8D0"/>
<comment type="subcellular location">
    <subcellularLocation>
        <location evidence="1 10">Nucleus</location>
    </subcellularLocation>
</comment>
<dbReference type="Gramene" id="KGN58028">
    <property type="protein sequence ID" value="KGN58028"/>
    <property type="gene ID" value="Csa_3G444560"/>
</dbReference>
<evidence type="ECO:0000256" key="8">
    <source>
        <dbReference type="ARBA" id="ARBA00023294"/>
    </source>
</evidence>
<reference evidence="13 14" key="2">
    <citation type="journal article" date="2009" name="PLoS ONE">
        <title>An integrated genetic and cytogenetic map of the cucumber genome.</title>
        <authorList>
            <person name="Ren Y."/>
            <person name="Zhang Z."/>
            <person name="Liu J."/>
            <person name="Staub J.E."/>
            <person name="Han Y."/>
            <person name="Cheng Z."/>
            <person name="Li X."/>
            <person name="Lu J."/>
            <person name="Miao H."/>
            <person name="Kang H."/>
            <person name="Xie B."/>
            <person name="Gu X."/>
            <person name="Wang X."/>
            <person name="Du Y."/>
            <person name="Jin W."/>
            <person name="Huang S."/>
        </authorList>
    </citation>
    <scope>NUCLEOTIDE SEQUENCE [LARGE SCALE GENOMIC DNA]</scope>
    <source>
        <strain evidence="14">cv. 9930</strain>
    </source>
</reference>
<dbReference type="PROSITE" id="PS51745">
    <property type="entry name" value="PB1"/>
    <property type="match status" value="1"/>
</dbReference>
<evidence type="ECO:0000313" key="14">
    <source>
        <dbReference type="Proteomes" id="UP000029981"/>
    </source>
</evidence>
<dbReference type="Proteomes" id="UP000029981">
    <property type="component" value="Chromosome 3"/>
</dbReference>
<dbReference type="GO" id="GO:0005634">
    <property type="term" value="C:nucleus"/>
    <property type="evidence" value="ECO:0007669"/>
    <property type="project" value="UniProtKB-SubCell"/>
</dbReference>
<dbReference type="OMA" id="AGDIPWK"/>
<dbReference type="PANTHER" id="PTHR31734">
    <property type="entry name" value="AUXIN-RESPONSIVE PROTEIN IAA17"/>
    <property type="match status" value="1"/>
</dbReference>
<comment type="function">
    <text evidence="9">Aux/IAA proteins are short-lived transcriptional factors that function as repressors of early auxin response genes at low auxin concentrations. Repression is thought to result from the interaction with auxin response factors (ARFs), proteins that bind to the auxin-responsive promoter element (AuxRE). Formation of heterodimers with ARF proteins may alter their ability to modulate early auxin response genes expression.</text>
</comment>
<protein>
    <recommendedName>
        <fullName evidence="10">Auxin-responsive protein</fullName>
    </recommendedName>
</protein>
<dbReference type="InterPro" id="IPR053793">
    <property type="entry name" value="PB1-like"/>
</dbReference>
<name>A0A0A0L8D0_CUCSA</name>
<keyword evidence="7 10" id="KW-0539">Nucleus</keyword>
<evidence type="ECO:0000256" key="10">
    <source>
        <dbReference type="RuleBase" id="RU004549"/>
    </source>
</evidence>
<evidence type="ECO:0000313" key="13">
    <source>
        <dbReference type="EMBL" id="KGN58028.1"/>
    </source>
</evidence>